<sequence length="438" mass="43404">MNPIDLLPYDAAPDSSPAMRRSRWSRRLALPTALLAAGLAVLAGCGGGGGDATATASAGGSTSTATAATDYTVGAITGFGSVIVNGVRYDDSGVSAVDDNGNSVKMALGMTATVDSSTVDSSTRTAKAHGIRIGSRLLGPIATGSLVVSGSTGTMTVLGQTVDVTDSTVFDDTLAAGLSALTEGAVIEVHALPDSATGHLVATRIESKTGATAYKLVGTVAGLDSTAKTLTIGAAKVSYASATSVSSTLADGQTVRVTLATTVPATASDAWTATRVDNGKGTVSTDTSTVTTVSVRGDISSFTSATSFTVAGVKVDASSATVTPTGSTLAASVSVVVKGTMTNGVLVATSVVVDSYDKSGGGKGKFELHGTVGSLDTTAKTFVVVGTKVNVTVDYSGSSITWTNGTEATLANGVKVEVRGGVGSTRTRIVATAIKFES</sequence>
<reference evidence="2 3" key="1">
    <citation type="submission" date="2024-04" db="EMBL/GenBank/DDBJ databases">
        <title>Novel species of the genus Ideonella isolated from streams.</title>
        <authorList>
            <person name="Lu H."/>
        </authorList>
    </citation>
    <scope>NUCLEOTIDE SEQUENCE [LARGE SCALE GENOMIC DNA]</scope>
    <source>
        <strain evidence="2 3">DXS22W</strain>
    </source>
</reference>
<dbReference type="RefSeq" id="WP_341408800.1">
    <property type="nucleotide sequence ID" value="NZ_JBBUTH010000001.1"/>
</dbReference>
<evidence type="ECO:0000313" key="3">
    <source>
        <dbReference type="Proteomes" id="UP001365405"/>
    </source>
</evidence>
<feature type="domain" description="DUF5666" evidence="1">
    <location>
        <begin position="151"/>
        <end position="206"/>
    </location>
</feature>
<dbReference type="InterPro" id="IPR043724">
    <property type="entry name" value="DUF5666"/>
</dbReference>
<comment type="caution">
    <text evidence="2">The sequence shown here is derived from an EMBL/GenBank/DDBJ whole genome shotgun (WGS) entry which is preliminary data.</text>
</comment>
<protein>
    <submittedName>
        <fullName evidence="2">DUF5666 domain-containing protein</fullName>
    </submittedName>
</protein>
<dbReference type="EMBL" id="JBBUTH010000001">
    <property type="protein sequence ID" value="MEK8049128.1"/>
    <property type="molecule type" value="Genomic_DNA"/>
</dbReference>
<accession>A0ABU9CBJ4</accession>
<keyword evidence="3" id="KW-1185">Reference proteome</keyword>
<dbReference type="Proteomes" id="UP001365405">
    <property type="component" value="Unassembled WGS sequence"/>
</dbReference>
<evidence type="ECO:0000313" key="2">
    <source>
        <dbReference type="EMBL" id="MEK8049128.1"/>
    </source>
</evidence>
<organism evidence="2 3">
    <name type="scientific">Pseudaquabacterium inlustre</name>
    <dbReference type="NCBI Taxonomy" id="2984192"/>
    <lineage>
        <taxon>Bacteria</taxon>
        <taxon>Pseudomonadati</taxon>
        <taxon>Pseudomonadota</taxon>
        <taxon>Betaproteobacteria</taxon>
        <taxon>Burkholderiales</taxon>
        <taxon>Sphaerotilaceae</taxon>
        <taxon>Pseudaquabacterium</taxon>
    </lineage>
</organism>
<proteinExistence type="predicted"/>
<evidence type="ECO:0000259" key="1">
    <source>
        <dbReference type="Pfam" id="PF18914"/>
    </source>
</evidence>
<feature type="domain" description="DUF5666" evidence="1">
    <location>
        <begin position="369"/>
        <end position="435"/>
    </location>
</feature>
<feature type="domain" description="DUF5666" evidence="1">
    <location>
        <begin position="296"/>
        <end position="351"/>
    </location>
</feature>
<gene>
    <name evidence="2" type="ORF">AACH10_02650</name>
</gene>
<dbReference type="Pfam" id="PF18914">
    <property type="entry name" value="DUF5666"/>
    <property type="match status" value="3"/>
</dbReference>
<name>A0ABU9CBJ4_9BURK</name>